<keyword evidence="1" id="KW-1133">Transmembrane helix</keyword>
<reference evidence="3" key="1">
    <citation type="journal article" date="2019" name="Int. J. Syst. Evol. Microbiol.">
        <title>The Global Catalogue of Microorganisms (GCM) 10K type strain sequencing project: providing services to taxonomists for standard genome sequencing and annotation.</title>
        <authorList>
            <consortium name="The Broad Institute Genomics Platform"/>
            <consortium name="The Broad Institute Genome Sequencing Center for Infectious Disease"/>
            <person name="Wu L."/>
            <person name="Ma J."/>
        </authorList>
    </citation>
    <scope>NUCLEOTIDE SEQUENCE [LARGE SCALE GENOMIC DNA]</scope>
    <source>
        <strain evidence="3">JCM 17841</strain>
    </source>
</reference>
<protein>
    <submittedName>
        <fullName evidence="2">Uncharacterized protein</fullName>
    </submittedName>
</protein>
<organism evidence="2 3">
    <name type="scientific">Hymenobacter ginsengisoli</name>
    <dbReference type="NCBI Taxonomy" id="1051626"/>
    <lineage>
        <taxon>Bacteria</taxon>
        <taxon>Pseudomonadati</taxon>
        <taxon>Bacteroidota</taxon>
        <taxon>Cytophagia</taxon>
        <taxon>Cytophagales</taxon>
        <taxon>Hymenobacteraceae</taxon>
        <taxon>Hymenobacter</taxon>
    </lineage>
</organism>
<dbReference type="Proteomes" id="UP001501243">
    <property type="component" value="Unassembled WGS sequence"/>
</dbReference>
<dbReference type="RefSeq" id="WP_208131092.1">
    <property type="nucleotide sequence ID" value="NZ_BAABGQ010000008.1"/>
</dbReference>
<dbReference type="EMBL" id="BAABGQ010000008">
    <property type="protein sequence ID" value="GAA4504998.1"/>
    <property type="molecule type" value="Genomic_DNA"/>
</dbReference>
<keyword evidence="1" id="KW-0472">Membrane</keyword>
<proteinExistence type="predicted"/>
<keyword evidence="1" id="KW-0812">Transmembrane</keyword>
<evidence type="ECO:0000313" key="2">
    <source>
        <dbReference type="EMBL" id="GAA4504998.1"/>
    </source>
</evidence>
<evidence type="ECO:0000313" key="3">
    <source>
        <dbReference type="Proteomes" id="UP001501243"/>
    </source>
</evidence>
<feature type="transmembrane region" description="Helical" evidence="1">
    <location>
        <begin position="7"/>
        <end position="27"/>
    </location>
</feature>
<keyword evidence="3" id="KW-1185">Reference proteome</keyword>
<name>A0ABP8QKD5_9BACT</name>
<accession>A0ABP8QKD5</accession>
<sequence>MLYRILPYLLLYALNVPLALLTGYIAYSHGQRFLRWLLIGLALPFVSVFLAIAVAIRHKQRLAAARGGAPAPVPAPGEFE</sequence>
<evidence type="ECO:0000256" key="1">
    <source>
        <dbReference type="SAM" id="Phobius"/>
    </source>
</evidence>
<feature type="transmembrane region" description="Helical" evidence="1">
    <location>
        <begin position="33"/>
        <end position="56"/>
    </location>
</feature>
<gene>
    <name evidence="2" type="ORF">GCM10023172_32210</name>
</gene>
<comment type="caution">
    <text evidence="2">The sequence shown here is derived from an EMBL/GenBank/DDBJ whole genome shotgun (WGS) entry which is preliminary data.</text>
</comment>